<comment type="catalytic activity">
    <reaction evidence="1">
        <text>ATP + protein L-histidine = ADP + protein N-phospho-L-histidine.</text>
        <dbReference type="EC" id="2.7.13.3"/>
    </reaction>
</comment>
<gene>
    <name evidence="10" type="ORF">ACFOX0_16185</name>
</gene>
<dbReference type="InterPro" id="IPR003594">
    <property type="entry name" value="HATPase_dom"/>
</dbReference>
<dbReference type="PROSITE" id="PS50109">
    <property type="entry name" value="HIS_KIN"/>
    <property type="match status" value="1"/>
</dbReference>
<reference evidence="11" key="1">
    <citation type="journal article" date="2019" name="Int. J. Syst. Evol. Microbiol.">
        <title>The Global Catalogue of Microorganisms (GCM) 10K type strain sequencing project: providing services to taxonomists for standard genome sequencing and annotation.</title>
        <authorList>
            <consortium name="The Broad Institute Genomics Platform"/>
            <consortium name="The Broad Institute Genome Sequencing Center for Infectious Disease"/>
            <person name="Wu L."/>
            <person name="Ma J."/>
        </authorList>
    </citation>
    <scope>NUCLEOTIDE SEQUENCE [LARGE SCALE GENOMIC DNA]</scope>
    <source>
        <strain evidence="11">2902at01</strain>
    </source>
</reference>
<dbReference type="Proteomes" id="UP001595868">
    <property type="component" value="Unassembled WGS sequence"/>
</dbReference>
<evidence type="ECO:0000256" key="6">
    <source>
        <dbReference type="ARBA" id="ARBA00023012"/>
    </source>
</evidence>
<feature type="region of interest" description="Disordered" evidence="7">
    <location>
        <begin position="758"/>
        <end position="860"/>
    </location>
</feature>
<dbReference type="Pfam" id="PF02518">
    <property type="entry name" value="HATPase_c"/>
    <property type="match status" value="1"/>
</dbReference>
<dbReference type="RefSeq" id="WP_377546385.1">
    <property type="nucleotide sequence ID" value="NZ_JBHSBN010000010.1"/>
</dbReference>
<evidence type="ECO:0000256" key="4">
    <source>
        <dbReference type="ARBA" id="ARBA00022679"/>
    </source>
</evidence>
<feature type="domain" description="Histidine kinase" evidence="9">
    <location>
        <begin position="537"/>
        <end position="641"/>
    </location>
</feature>
<keyword evidence="8" id="KW-0472">Membrane</keyword>
<evidence type="ECO:0000256" key="3">
    <source>
        <dbReference type="ARBA" id="ARBA00022553"/>
    </source>
</evidence>
<sequence length="890" mass="93241">MPVPGTAGVRRHNRPTDQTNRLWSMRTQLLAPILVATVGLIVLGTVQTRTALVESADAARARVLAGTATATVRAVHELERELAETAALRQRGGKTGEKLVVAQRRRVDTAVTRYRTAADDARRAAPALAGPLDAANGQLDQLKDVRSLSLGARPAEPLYATVVDALLAVADALPAQVRNTDLANAAREVASVAAQEHFAALERDLLRTIFTRGALVAGDVAKVAQLRGAQEQRQAEFARIADPASVAVQSRLLDGADVSAARRMRDVALAADSTPGGLKIDGDAWYVAQSGVVRRHNLIAQDLSERLDQQAAKLARDTRQRAIVSGGTALAVAALSLLAAAMLAVHTSRRLRRLRVAALTMANRELPDRINAIAAGRTPDEGTEYASALELTTGIARGRDEIAQVADAFDTVNRSALRLAGDQAELRVDVTRMAEALARRIRTLITRQLRLLDEFEREETDPDALARLFALDHLAARMRRNGENLLVLAGGEPGRAQHGAYLLTEIVSAAASEIEEYTRVEADLPQVAVDPAVVGNLVHLLAELLENATSYSPPEAMVRVDGRRTIDGVLVRVHDQGIGIGEKRLAEINDRLASPSSLSSAAAGSMGLHVVAHLAARHNIQVSLHSTGSGTVACVEVPEAVLTQVEKALGRPNSGSARPAPASVAAGRGAPAPAVAQRRQMASTAAPAVARVGAPAVARANGMTKSWFGARGQSVPVAPVPTAGAPAWSTAAPAVASPQLVSANRAPTVALPVLGPGSGPAAAWSGAEGTGPTWQAAAGQGSDRHYADPGNAGRLSWQEAAARVPDRPGPQPGGEAGPPPWRPAPPTEAGQPLPRRIRGDQLAPELPNPQPLAPRTDLLDPELVRARLSALSEGVATAMRRGKQSDATGS</sequence>
<dbReference type="InterPro" id="IPR036890">
    <property type="entry name" value="HATPase_C_sf"/>
</dbReference>
<evidence type="ECO:0000259" key="9">
    <source>
        <dbReference type="PROSITE" id="PS50109"/>
    </source>
</evidence>
<dbReference type="InterPro" id="IPR013587">
    <property type="entry name" value="Nitrate/nitrite_sensing"/>
</dbReference>
<protein>
    <recommendedName>
        <fullName evidence="2">histidine kinase</fullName>
        <ecNumber evidence="2">2.7.13.3</ecNumber>
    </recommendedName>
</protein>
<keyword evidence="11" id="KW-1185">Reference proteome</keyword>
<name>A0ABV8KPD0_9ACTN</name>
<dbReference type="SMART" id="SM00387">
    <property type="entry name" value="HATPase_c"/>
    <property type="match status" value="1"/>
</dbReference>
<keyword evidence="8" id="KW-1133">Transmembrane helix</keyword>
<evidence type="ECO:0000313" key="10">
    <source>
        <dbReference type="EMBL" id="MFC4107456.1"/>
    </source>
</evidence>
<organism evidence="10 11">
    <name type="scientific">Micromonospora zhanjiangensis</name>
    <dbReference type="NCBI Taxonomy" id="1522057"/>
    <lineage>
        <taxon>Bacteria</taxon>
        <taxon>Bacillati</taxon>
        <taxon>Actinomycetota</taxon>
        <taxon>Actinomycetes</taxon>
        <taxon>Micromonosporales</taxon>
        <taxon>Micromonosporaceae</taxon>
        <taxon>Micromonospora</taxon>
    </lineage>
</organism>
<dbReference type="PANTHER" id="PTHR44936">
    <property type="entry name" value="SENSOR PROTEIN CREC"/>
    <property type="match status" value="1"/>
</dbReference>
<feature type="compositionally biased region" description="Pro residues" evidence="7">
    <location>
        <begin position="807"/>
        <end position="826"/>
    </location>
</feature>
<dbReference type="InterPro" id="IPR005467">
    <property type="entry name" value="His_kinase_dom"/>
</dbReference>
<proteinExistence type="predicted"/>
<accession>A0ABV8KPD0</accession>
<keyword evidence="8" id="KW-0812">Transmembrane</keyword>
<evidence type="ECO:0000256" key="2">
    <source>
        <dbReference type="ARBA" id="ARBA00012438"/>
    </source>
</evidence>
<evidence type="ECO:0000256" key="5">
    <source>
        <dbReference type="ARBA" id="ARBA00022777"/>
    </source>
</evidence>
<evidence type="ECO:0000256" key="1">
    <source>
        <dbReference type="ARBA" id="ARBA00000085"/>
    </source>
</evidence>
<dbReference type="Gene3D" id="3.30.565.10">
    <property type="entry name" value="Histidine kinase-like ATPase, C-terminal domain"/>
    <property type="match status" value="1"/>
</dbReference>
<evidence type="ECO:0000256" key="7">
    <source>
        <dbReference type="SAM" id="MobiDB-lite"/>
    </source>
</evidence>
<keyword evidence="5" id="KW-0418">Kinase</keyword>
<dbReference type="PANTHER" id="PTHR44936:SF9">
    <property type="entry name" value="SENSOR PROTEIN CREC"/>
    <property type="match status" value="1"/>
</dbReference>
<dbReference type="SUPFAM" id="SSF55874">
    <property type="entry name" value="ATPase domain of HSP90 chaperone/DNA topoisomerase II/histidine kinase"/>
    <property type="match status" value="1"/>
</dbReference>
<dbReference type="EMBL" id="JBHSBN010000010">
    <property type="protein sequence ID" value="MFC4107456.1"/>
    <property type="molecule type" value="Genomic_DNA"/>
</dbReference>
<dbReference type="InterPro" id="IPR050980">
    <property type="entry name" value="2C_sensor_his_kinase"/>
</dbReference>
<dbReference type="Pfam" id="PF08376">
    <property type="entry name" value="NIT"/>
    <property type="match status" value="1"/>
</dbReference>
<keyword evidence="4" id="KW-0808">Transferase</keyword>
<evidence type="ECO:0000256" key="8">
    <source>
        <dbReference type="SAM" id="Phobius"/>
    </source>
</evidence>
<feature type="transmembrane region" description="Helical" evidence="8">
    <location>
        <begin position="29"/>
        <end position="46"/>
    </location>
</feature>
<keyword evidence="6" id="KW-0902">Two-component regulatory system</keyword>
<dbReference type="EC" id="2.7.13.3" evidence="2"/>
<evidence type="ECO:0000313" key="11">
    <source>
        <dbReference type="Proteomes" id="UP001595868"/>
    </source>
</evidence>
<keyword evidence="3" id="KW-0597">Phosphoprotein</keyword>
<feature type="transmembrane region" description="Helical" evidence="8">
    <location>
        <begin position="322"/>
        <end position="345"/>
    </location>
</feature>
<comment type="caution">
    <text evidence="10">The sequence shown here is derived from an EMBL/GenBank/DDBJ whole genome shotgun (WGS) entry which is preliminary data.</text>
</comment>